<gene>
    <name evidence="1" type="ORF">FHS48_002241</name>
</gene>
<dbReference type="PANTHER" id="PTHR33202">
    <property type="entry name" value="ZINC UPTAKE REGULATION PROTEIN"/>
    <property type="match status" value="1"/>
</dbReference>
<protein>
    <submittedName>
        <fullName evidence="1">Fur family iron response transcriptional regulator</fullName>
    </submittedName>
</protein>
<dbReference type="InterPro" id="IPR036390">
    <property type="entry name" value="WH_DNA-bd_sf"/>
</dbReference>
<dbReference type="SUPFAM" id="SSF46785">
    <property type="entry name" value="Winged helix' DNA-binding domain"/>
    <property type="match status" value="1"/>
</dbReference>
<evidence type="ECO:0000313" key="2">
    <source>
        <dbReference type="Proteomes" id="UP000544872"/>
    </source>
</evidence>
<dbReference type="RefSeq" id="WP_184263634.1">
    <property type="nucleotide sequence ID" value="NZ_JACIIX010000007.1"/>
</dbReference>
<reference evidence="1 2" key="1">
    <citation type="submission" date="2020-08" db="EMBL/GenBank/DDBJ databases">
        <title>Genomic Encyclopedia of Type Strains, Phase IV (KMG-IV): sequencing the most valuable type-strain genomes for metagenomic binning, comparative biology and taxonomic classification.</title>
        <authorList>
            <person name="Goeker M."/>
        </authorList>
    </citation>
    <scope>NUCLEOTIDE SEQUENCE [LARGE SCALE GENOMIC DNA]</scope>
    <source>
        <strain evidence="1 2">DSM 11590</strain>
    </source>
</reference>
<organism evidence="1 2">
    <name type="scientific">Novispirillum itersonii</name>
    <name type="common">Aquaspirillum itersonii</name>
    <dbReference type="NCBI Taxonomy" id="189"/>
    <lineage>
        <taxon>Bacteria</taxon>
        <taxon>Pseudomonadati</taxon>
        <taxon>Pseudomonadota</taxon>
        <taxon>Alphaproteobacteria</taxon>
        <taxon>Rhodospirillales</taxon>
        <taxon>Novispirillaceae</taxon>
        <taxon>Novispirillum</taxon>
    </lineage>
</organism>
<dbReference type="Pfam" id="PF01475">
    <property type="entry name" value="FUR"/>
    <property type="match status" value="1"/>
</dbReference>
<dbReference type="InterPro" id="IPR036388">
    <property type="entry name" value="WH-like_DNA-bd_sf"/>
</dbReference>
<dbReference type="Gene3D" id="1.10.10.10">
    <property type="entry name" value="Winged helix-like DNA-binding domain superfamily/Winged helix DNA-binding domain"/>
    <property type="match status" value="1"/>
</dbReference>
<dbReference type="GO" id="GO:0045892">
    <property type="term" value="P:negative regulation of DNA-templated transcription"/>
    <property type="evidence" value="ECO:0007669"/>
    <property type="project" value="TreeGrafter"/>
</dbReference>
<comment type="caution">
    <text evidence="1">The sequence shown here is derived from an EMBL/GenBank/DDBJ whole genome shotgun (WGS) entry which is preliminary data.</text>
</comment>
<dbReference type="EMBL" id="JACIIX010000007">
    <property type="protein sequence ID" value="MBB6210816.1"/>
    <property type="molecule type" value="Genomic_DNA"/>
</dbReference>
<dbReference type="PANTHER" id="PTHR33202:SF7">
    <property type="entry name" value="FERRIC UPTAKE REGULATION PROTEIN"/>
    <property type="match status" value="1"/>
</dbReference>
<evidence type="ECO:0000313" key="1">
    <source>
        <dbReference type="EMBL" id="MBB6210816.1"/>
    </source>
</evidence>
<accession>A0A7W9ZG00</accession>
<name>A0A7W9ZG00_NOVIT</name>
<sequence length="140" mass="15730">MPLPALPVGQPIAAFLRRHNIKPSRQRLAILKTLQETNGSHITPEAFHRNLTAAGHGLSVGTVYNTLNQLTEAGLLRRLVYQDRHWFSLDPARRLHVFNETSGHLEDIPLPGMADLPTVDSPPGYEVTDVDVFVRVRIRR</sequence>
<dbReference type="GO" id="GO:0000976">
    <property type="term" value="F:transcription cis-regulatory region binding"/>
    <property type="evidence" value="ECO:0007669"/>
    <property type="project" value="TreeGrafter"/>
</dbReference>
<dbReference type="AlphaFoldDB" id="A0A7W9ZG00"/>
<keyword evidence="2" id="KW-1185">Reference proteome</keyword>
<proteinExistence type="predicted"/>
<dbReference type="GO" id="GO:1900376">
    <property type="term" value="P:regulation of secondary metabolite biosynthetic process"/>
    <property type="evidence" value="ECO:0007669"/>
    <property type="project" value="TreeGrafter"/>
</dbReference>
<dbReference type="GO" id="GO:0003700">
    <property type="term" value="F:DNA-binding transcription factor activity"/>
    <property type="evidence" value="ECO:0007669"/>
    <property type="project" value="InterPro"/>
</dbReference>
<dbReference type="InterPro" id="IPR002481">
    <property type="entry name" value="FUR"/>
</dbReference>
<dbReference type="GO" id="GO:0008270">
    <property type="term" value="F:zinc ion binding"/>
    <property type="evidence" value="ECO:0007669"/>
    <property type="project" value="TreeGrafter"/>
</dbReference>
<dbReference type="Proteomes" id="UP000544872">
    <property type="component" value="Unassembled WGS sequence"/>
</dbReference>